<dbReference type="EMBL" id="CP147248">
    <property type="protein sequence ID" value="WYJ87326.1"/>
    <property type="molecule type" value="Genomic_DNA"/>
</dbReference>
<dbReference type="Proteomes" id="UP000195080">
    <property type="component" value="Chromosome"/>
</dbReference>
<dbReference type="RefSeq" id="WP_086445265.1">
    <property type="nucleotide sequence ID" value="NZ_CP147248.1"/>
</dbReference>
<keyword evidence="1" id="KW-1133">Transmembrane helix</keyword>
<accession>A0ABZ2T7J6</accession>
<keyword evidence="3" id="KW-1185">Reference proteome</keyword>
<feature type="transmembrane region" description="Helical" evidence="1">
    <location>
        <begin position="69"/>
        <end position="88"/>
    </location>
</feature>
<reference evidence="2 3" key="2">
    <citation type="submission" date="2024-03" db="EMBL/GenBank/DDBJ databases">
        <title>The Genome Sequence of Enterococcus sp. DIV0727d.</title>
        <authorList>
            <consortium name="The Broad Institute Genomics Platform"/>
            <consortium name="The Broad Institute Microbial Omics Core"/>
            <consortium name="The Broad Institute Genomic Center for Infectious Diseases"/>
            <person name="Earl A."/>
            <person name="Manson A."/>
            <person name="Gilmore M."/>
            <person name="Schwartman J."/>
            <person name="Shea T."/>
            <person name="Abouelleil A."/>
            <person name="Cao P."/>
            <person name="Chapman S."/>
            <person name="Cusick C."/>
            <person name="Young S."/>
            <person name="Neafsey D."/>
            <person name="Nusbaum C."/>
            <person name="Birren B."/>
        </authorList>
    </citation>
    <scope>NUCLEOTIDE SEQUENCE [LARGE SCALE GENOMIC DNA]</scope>
    <source>
        <strain evidence="2 3">12C11_DIV0727</strain>
    </source>
</reference>
<evidence type="ECO:0000313" key="2">
    <source>
        <dbReference type="EMBL" id="WYJ87326.1"/>
    </source>
</evidence>
<keyword evidence="1" id="KW-0472">Membrane</keyword>
<evidence type="ECO:0000313" key="3">
    <source>
        <dbReference type="Proteomes" id="UP000195080"/>
    </source>
</evidence>
<gene>
    <name evidence="2" type="ORF">A5866_002422</name>
</gene>
<feature type="transmembrane region" description="Helical" evidence="1">
    <location>
        <begin position="6"/>
        <end position="30"/>
    </location>
</feature>
<keyword evidence="1" id="KW-0812">Transmembrane</keyword>
<protein>
    <submittedName>
        <fullName evidence="2">Uncharacterized protein</fullName>
    </submittedName>
</protein>
<evidence type="ECO:0000256" key="1">
    <source>
        <dbReference type="SAM" id="Phobius"/>
    </source>
</evidence>
<proteinExistence type="predicted"/>
<sequence>MSLLDWVFIGTLSSAILFALFSLFSIFFLFSTGKKIQQLTRIKTKNTRKRKKIRRTLKKVKGKRKKQRWGLVICVVLIGILSSTAFYARYYQATNLGERDSEGIVQGYYLLNETKDQIDALSESHNSEKSENNLRELAAKLSSFGMRGADGRLTEEGQRLLTRYYNQVKELGLNLNNQSAEMLSNQEIRETYLNDLQKAQKTQSKIITYFKINESALKQKK</sequence>
<reference evidence="3" key="1">
    <citation type="submission" date="2017-05" db="EMBL/GenBank/DDBJ databases">
        <title>The Genome Sequence of EEnterococcus faecalis 9F2_4866.</title>
        <authorList>
            <consortium name="The Broad Institute Genomics Platform"/>
            <consortium name="The Broad Institute Genomic Center for Infectious Diseases"/>
            <person name="Earl A."/>
            <person name="Manson A."/>
            <person name="Schwartman J."/>
            <person name="Gilmore M."/>
            <person name="Abouelleil A."/>
            <person name="Cao P."/>
            <person name="Chapman S."/>
            <person name="Cusick C."/>
            <person name="Shea T."/>
            <person name="Young S."/>
            <person name="Neafsey D."/>
            <person name="Nusbaum C."/>
            <person name="Birren B."/>
        </authorList>
    </citation>
    <scope>NUCLEOTIDE SEQUENCE [LARGE SCALE GENOMIC DNA]</scope>
    <source>
        <strain evidence="3">12C11_DIV0727</strain>
    </source>
</reference>
<name>A0ABZ2T7J6_9ENTE</name>
<organism evidence="2 3">
    <name type="scientific">Candidatus Enterococcus lemimoniae</name>
    <dbReference type="NCBI Taxonomy" id="1834167"/>
    <lineage>
        <taxon>Bacteria</taxon>
        <taxon>Bacillati</taxon>
        <taxon>Bacillota</taxon>
        <taxon>Bacilli</taxon>
        <taxon>Lactobacillales</taxon>
        <taxon>Enterococcaceae</taxon>
        <taxon>Enterococcus</taxon>
    </lineage>
</organism>